<name>A0A1H9CBD9_9FLAO</name>
<evidence type="ECO:0000256" key="3">
    <source>
        <dbReference type="RuleBase" id="RU362118"/>
    </source>
</evidence>
<keyword evidence="2 3" id="KW-0663">Pyridoxal phosphate</keyword>
<gene>
    <name evidence="4" type="ORF">SAMN05444005_104145</name>
</gene>
<reference evidence="4 5" key="1">
    <citation type="submission" date="2016-10" db="EMBL/GenBank/DDBJ databases">
        <authorList>
            <person name="de Groot N.N."/>
        </authorList>
    </citation>
    <scope>NUCLEOTIDE SEQUENCE [LARGE SCALE GENOMIC DNA]</scope>
    <source>
        <strain evidence="4 5">DSM 27078</strain>
    </source>
</reference>
<evidence type="ECO:0000256" key="1">
    <source>
        <dbReference type="ARBA" id="ARBA00001933"/>
    </source>
</evidence>
<comment type="cofactor">
    <cofactor evidence="1 3">
        <name>pyridoxal 5'-phosphate</name>
        <dbReference type="ChEBI" id="CHEBI:597326"/>
    </cofactor>
</comment>
<keyword evidence="5" id="KW-1185">Reference proteome</keyword>
<dbReference type="InterPro" id="IPR015421">
    <property type="entry name" value="PyrdxlP-dep_Trfase_major"/>
</dbReference>
<dbReference type="Pfam" id="PF01053">
    <property type="entry name" value="Cys_Met_Meta_PP"/>
    <property type="match status" value="1"/>
</dbReference>
<evidence type="ECO:0000313" key="5">
    <source>
        <dbReference type="Proteomes" id="UP000198648"/>
    </source>
</evidence>
<evidence type="ECO:0000313" key="4">
    <source>
        <dbReference type="EMBL" id="SEP98472.1"/>
    </source>
</evidence>
<dbReference type="InterPro" id="IPR015424">
    <property type="entry name" value="PyrdxlP-dep_Trfase"/>
</dbReference>
<protein>
    <submittedName>
        <fullName evidence="4">Cystathionine gamma-synthase</fullName>
    </submittedName>
</protein>
<dbReference type="Gene3D" id="3.90.1150.10">
    <property type="entry name" value="Aspartate Aminotransferase, domain 1"/>
    <property type="match status" value="1"/>
</dbReference>
<organism evidence="4 5">
    <name type="scientific">Flavobacterium urocaniciphilum</name>
    <dbReference type="NCBI Taxonomy" id="1299341"/>
    <lineage>
        <taxon>Bacteria</taxon>
        <taxon>Pseudomonadati</taxon>
        <taxon>Bacteroidota</taxon>
        <taxon>Flavobacteriia</taxon>
        <taxon>Flavobacteriales</taxon>
        <taxon>Flavobacteriaceae</taxon>
        <taxon>Flavobacterium</taxon>
    </lineage>
</organism>
<accession>A0A1H9CBD9</accession>
<comment type="similarity">
    <text evidence="3">Belongs to the trans-sulfuration enzymes family.</text>
</comment>
<dbReference type="Proteomes" id="UP000198648">
    <property type="component" value="Unassembled WGS sequence"/>
</dbReference>
<dbReference type="RefSeq" id="WP_177177155.1">
    <property type="nucleotide sequence ID" value="NZ_FOEI01000004.1"/>
</dbReference>
<evidence type="ECO:0000256" key="2">
    <source>
        <dbReference type="ARBA" id="ARBA00022898"/>
    </source>
</evidence>
<dbReference type="InterPro" id="IPR051750">
    <property type="entry name" value="Trans-sulfuration_enzymes"/>
</dbReference>
<dbReference type="PANTHER" id="PTHR42699">
    <property type="match status" value="1"/>
</dbReference>
<dbReference type="GO" id="GO:0003962">
    <property type="term" value="F:cystathionine gamma-synthase activity"/>
    <property type="evidence" value="ECO:0007669"/>
    <property type="project" value="TreeGrafter"/>
</dbReference>
<dbReference type="InterPro" id="IPR000277">
    <property type="entry name" value="Cys/Met-Metab_PyrdxlP-dep_enz"/>
</dbReference>
<dbReference type="InterPro" id="IPR015422">
    <property type="entry name" value="PyrdxlP-dep_Trfase_small"/>
</dbReference>
<dbReference type="GO" id="GO:0019346">
    <property type="term" value="P:transsulfuration"/>
    <property type="evidence" value="ECO:0007669"/>
    <property type="project" value="InterPro"/>
</dbReference>
<proteinExistence type="inferred from homology"/>
<sequence length="496" mass="56372">MNEVLNDYFFEIPCGETLPLDNPHAVSVSLPKIQNVIDYEEGKSKVINKMKSGYPRFFQNHFVKQLTQFIKEKYKISNNEIIIPVTSVQAVNCIEKKFGVTLEFVEDKFKNVFLILDSNDTNVKKYSVFIRNAGLIISSRKAEATLFELGLIGSIFEEDQVSENQGVQNIKNTLSEAYGTTSDKIILSNCGMNALYAATEALVAYQKEFGKTQIVQLGWLYVDTMEIIERNVNSHIQINIFDLDQLENWLENNHQKVAVLITEVVSNPLLQCVDLPNLYELCSRYSVKLIIDNTLASPYCVDVLPYCDVAVESLTKFACGNADLLFGAIIVKEDALISEINDYVIEPFEGEIKRLGYEILEYENRVQKISENTILLYEYLKSQSKVKEIKCVLDEKSTKNFSKIKKGNLIPGLLSVVFDKDLEYYYDQLKLAKGPSLGTEFTLAMPYVYLAHYNYLKSDLGLLKLNDLGLNPDLLRISVGTEPIEDIINAFRVIFK</sequence>
<dbReference type="GO" id="GO:0030170">
    <property type="term" value="F:pyridoxal phosphate binding"/>
    <property type="evidence" value="ECO:0007669"/>
    <property type="project" value="InterPro"/>
</dbReference>
<dbReference type="Gene3D" id="3.40.640.10">
    <property type="entry name" value="Type I PLP-dependent aspartate aminotransferase-like (Major domain)"/>
    <property type="match status" value="1"/>
</dbReference>
<dbReference type="STRING" id="1299341.SAMN05444005_104145"/>
<dbReference type="PANTHER" id="PTHR42699:SF1">
    <property type="entry name" value="CYSTATHIONINE GAMMA-SYNTHASE-RELATED"/>
    <property type="match status" value="1"/>
</dbReference>
<dbReference type="AlphaFoldDB" id="A0A1H9CBD9"/>
<dbReference type="EMBL" id="FOEI01000004">
    <property type="protein sequence ID" value="SEP98472.1"/>
    <property type="molecule type" value="Genomic_DNA"/>
</dbReference>
<dbReference type="SUPFAM" id="SSF53383">
    <property type="entry name" value="PLP-dependent transferases"/>
    <property type="match status" value="1"/>
</dbReference>